<dbReference type="InterPro" id="IPR000524">
    <property type="entry name" value="Tscrpt_reg_HTH_GntR"/>
</dbReference>
<dbReference type="Pfam" id="PF00392">
    <property type="entry name" value="GntR"/>
    <property type="match status" value="1"/>
</dbReference>
<dbReference type="Gene3D" id="1.10.10.10">
    <property type="entry name" value="Winged helix-like DNA-binding domain superfamily/Winged helix DNA-binding domain"/>
    <property type="match status" value="1"/>
</dbReference>
<dbReference type="RefSeq" id="WP_345262729.1">
    <property type="nucleotide sequence ID" value="NZ_BAABIM010000001.1"/>
</dbReference>
<keyword evidence="3" id="KW-0804">Transcription</keyword>
<gene>
    <name evidence="5" type="ORF">GCM10023226_07210</name>
</gene>
<reference evidence="6" key="1">
    <citation type="journal article" date="2019" name="Int. J. Syst. Evol. Microbiol.">
        <title>The Global Catalogue of Microorganisms (GCM) 10K type strain sequencing project: providing services to taxonomists for standard genome sequencing and annotation.</title>
        <authorList>
            <consortium name="The Broad Institute Genomics Platform"/>
            <consortium name="The Broad Institute Genome Sequencing Center for Infectious Disease"/>
            <person name="Wu L."/>
            <person name="Ma J."/>
        </authorList>
    </citation>
    <scope>NUCLEOTIDE SEQUENCE [LARGE SCALE GENOMIC DNA]</scope>
    <source>
        <strain evidence="6">JCM 18127</strain>
    </source>
</reference>
<dbReference type="InterPro" id="IPR008920">
    <property type="entry name" value="TF_FadR/GntR_C"/>
</dbReference>
<keyword evidence="2" id="KW-0238">DNA-binding</keyword>
<dbReference type="Pfam" id="PF07729">
    <property type="entry name" value="FCD"/>
    <property type="match status" value="1"/>
</dbReference>
<feature type="domain" description="HTH gntR-type" evidence="4">
    <location>
        <begin position="8"/>
        <end position="75"/>
    </location>
</feature>
<accession>A0ABP8VVI2</accession>
<dbReference type="SMART" id="SM00345">
    <property type="entry name" value="HTH_GNTR"/>
    <property type="match status" value="1"/>
</dbReference>
<dbReference type="InterPro" id="IPR011711">
    <property type="entry name" value="GntR_C"/>
</dbReference>
<organism evidence="5 6">
    <name type="scientific">Nocardioides nanhaiensis</name>
    <dbReference type="NCBI Taxonomy" id="1476871"/>
    <lineage>
        <taxon>Bacteria</taxon>
        <taxon>Bacillati</taxon>
        <taxon>Actinomycetota</taxon>
        <taxon>Actinomycetes</taxon>
        <taxon>Propionibacteriales</taxon>
        <taxon>Nocardioidaceae</taxon>
        <taxon>Nocardioides</taxon>
    </lineage>
</organism>
<keyword evidence="1" id="KW-0805">Transcription regulation</keyword>
<dbReference type="Gene3D" id="1.20.120.530">
    <property type="entry name" value="GntR ligand-binding domain-like"/>
    <property type="match status" value="1"/>
</dbReference>
<dbReference type="PROSITE" id="PS50949">
    <property type="entry name" value="HTH_GNTR"/>
    <property type="match status" value="1"/>
</dbReference>
<dbReference type="InterPro" id="IPR036390">
    <property type="entry name" value="WH_DNA-bd_sf"/>
</dbReference>
<dbReference type="SMART" id="SM00895">
    <property type="entry name" value="FCD"/>
    <property type="match status" value="1"/>
</dbReference>
<evidence type="ECO:0000256" key="2">
    <source>
        <dbReference type="ARBA" id="ARBA00023125"/>
    </source>
</evidence>
<evidence type="ECO:0000259" key="4">
    <source>
        <dbReference type="PROSITE" id="PS50949"/>
    </source>
</evidence>
<dbReference type="SUPFAM" id="SSF48008">
    <property type="entry name" value="GntR ligand-binding domain-like"/>
    <property type="match status" value="1"/>
</dbReference>
<dbReference type="PANTHER" id="PTHR43537">
    <property type="entry name" value="TRANSCRIPTIONAL REGULATOR, GNTR FAMILY"/>
    <property type="match status" value="1"/>
</dbReference>
<dbReference type="CDD" id="cd07377">
    <property type="entry name" value="WHTH_GntR"/>
    <property type="match status" value="1"/>
</dbReference>
<dbReference type="Proteomes" id="UP001500621">
    <property type="component" value="Unassembled WGS sequence"/>
</dbReference>
<dbReference type="SUPFAM" id="SSF46785">
    <property type="entry name" value="Winged helix' DNA-binding domain"/>
    <property type="match status" value="1"/>
</dbReference>
<dbReference type="PANTHER" id="PTHR43537:SF5">
    <property type="entry name" value="UXU OPERON TRANSCRIPTIONAL REGULATOR"/>
    <property type="match status" value="1"/>
</dbReference>
<evidence type="ECO:0000313" key="5">
    <source>
        <dbReference type="EMBL" id="GAA4672836.1"/>
    </source>
</evidence>
<keyword evidence="6" id="KW-1185">Reference proteome</keyword>
<sequence>MALGIQRSRLADQAYELLKERILTRQLLPGQRLSVPAIAEELGLSRSPVREAVQRLVQEGLGTERPHSGAVVASADLPALIDLYQVRAELEGLSSELAAVAGDASLVADLEVVQDQHEAAHASGVRSQMIRADVDFHARILSAAGNPQLTRMLQPVLHRMLLGMLEADRDWPVQAMAEHREIIAALRAGDAEASRRHMVAHVLRVRTDMQNKLRQLAATSEGALPASSAQEVS</sequence>
<name>A0ABP8VVI2_9ACTN</name>
<dbReference type="InterPro" id="IPR036388">
    <property type="entry name" value="WH-like_DNA-bd_sf"/>
</dbReference>
<protein>
    <submittedName>
        <fullName evidence="5">GntR family transcriptional regulator</fullName>
    </submittedName>
</protein>
<proteinExistence type="predicted"/>
<evidence type="ECO:0000256" key="1">
    <source>
        <dbReference type="ARBA" id="ARBA00023015"/>
    </source>
</evidence>
<evidence type="ECO:0000313" key="6">
    <source>
        <dbReference type="Proteomes" id="UP001500621"/>
    </source>
</evidence>
<evidence type="ECO:0000256" key="3">
    <source>
        <dbReference type="ARBA" id="ARBA00023163"/>
    </source>
</evidence>
<dbReference type="EMBL" id="BAABIM010000001">
    <property type="protein sequence ID" value="GAA4672836.1"/>
    <property type="molecule type" value="Genomic_DNA"/>
</dbReference>
<comment type="caution">
    <text evidence="5">The sequence shown here is derived from an EMBL/GenBank/DDBJ whole genome shotgun (WGS) entry which is preliminary data.</text>
</comment>